<dbReference type="AlphaFoldDB" id="A0A1H2RDF6"/>
<protein>
    <recommendedName>
        <fullName evidence="1">DUF6160 domain-containing protein</fullName>
    </recommendedName>
</protein>
<dbReference type="Pfam" id="PF19657">
    <property type="entry name" value="DUF6160"/>
    <property type="match status" value="1"/>
</dbReference>
<proteinExistence type="predicted"/>
<dbReference type="STRING" id="488533.SAMN04487960_101493"/>
<name>A0A1H2RDF6_9GAMM</name>
<sequence length="334" mass="35419">MSLKVGQGRSCFHAALVLSVISAPVGAIESIDDREMANITGQTGITIELAASVDIAQIRYVDDAPLDINGFHLSGHNGTLLDNVKLTLDVAGDGEVLDYGFSELARRGAEGTLNPANPDIAQAMSTYSVSGQYGKQFNDGDLVMHLSPVDSGDPASVDDYLSAIDFEIGIDSIITGGNPDSTTLFSDIFLTGYLGPTDIVIRNDGTSYVRPNGDLVQASELQIDSHFRIDDGSLNWEVADVILIFNLAAVGIEGLQVHNRRGNDTKGHFGMANLAASISAGTSATSGAEGMSIHDVEFRADIDMPTFRIGTQSIGSVYFSDFVISDTSMMVYGH</sequence>
<reference evidence="2 3" key="1">
    <citation type="submission" date="2016-10" db="EMBL/GenBank/DDBJ databases">
        <authorList>
            <person name="de Groot N.N."/>
        </authorList>
    </citation>
    <scope>NUCLEOTIDE SEQUENCE [LARGE SCALE GENOMIC DNA]</scope>
    <source>
        <strain evidence="2 3">CGMCC 1.7059</strain>
    </source>
</reference>
<organism evidence="2 3">
    <name type="scientific">Marinobacter mobilis</name>
    <dbReference type="NCBI Taxonomy" id="488533"/>
    <lineage>
        <taxon>Bacteria</taxon>
        <taxon>Pseudomonadati</taxon>
        <taxon>Pseudomonadota</taxon>
        <taxon>Gammaproteobacteria</taxon>
        <taxon>Pseudomonadales</taxon>
        <taxon>Marinobacteraceae</taxon>
        <taxon>Marinobacter</taxon>
    </lineage>
</organism>
<accession>A0A1H2RDF6</accession>
<keyword evidence="3" id="KW-1185">Reference proteome</keyword>
<dbReference type="Proteomes" id="UP000199675">
    <property type="component" value="Unassembled WGS sequence"/>
</dbReference>
<gene>
    <name evidence="2" type="ORF">SAMN04487960_101493</name>
</gene>
<evidence type="ECO:0000313" key="3">
    <source>
        <dbReference type="Proteomes" id="UP000199675"/>
    </source>
</evidence>
<evidence type="ECO:0000313" key="2">
    <source>
        <dbReference type="EMBL" id="SDW17447.1"/>
    </source>
</evidence>
<feature type="domain" description="DUF6160" evidence="1">
    <location>
        <begin position="14"/>
        <end position="92"/>
    </location>
</feature>
<evidence type="ECO:0000259" key="1">
    <source>
        <dbReference type="Pfam" id="PF19657"/>
    </source>
</evidence>
<dbReference type="InterPro" id="IPR046158">
    <property type="entry name" value="DUF6160"/>
</dbReference>
<dbReference type="EMBL" id="FNNE01000001">
    <property type="protein sequence ID" value="SDW17447.1"/>
    <property type="molecule type" value="Genomic_DNA"/>
</dbReference>
<dbReference type="RefSeq" id="WP_245725879.1">
    <property type="nucleotide sequence ID" value="NZ_FNNE01000001.1"/>
</dbReference>